<dbReference type="InterPro" id="IPR003439">
    <property type="entry name" value="ABC_transporter-like_ATP-bd"/>
</dbReference>
<dbReference type="PATRIC" id="fig|722438.3.peg.777"/>
<name>A0A0H3DPR7_MYCPB</name>
<dbReference type="PROSITE" id="PS00211">
    <property type="entry name" value="ABC_TRANSPORTER_1"/>
    <property type="match status" value="1"/>
</dbReference>
<keyword evidence="4 7" id="KW-0067">ATP-binding</keyword>
<feature type="domain" description="ABC transporter" evidence="6">
    <location>
        <begin position="53"/>
        <end position="284"/>
    </location>
</feature>
<dbReference type="Pfam" id="PF00005">
    <property type="entry name" value="ABC_tran"/>
    <property type="match status" value="1"/>
</dbReference>
<evidence type="ECO:0000256" key="1">
    <source>
        <dbReference type="ARBA" id="ARBA00005417"/>
    </source>
</evidence>
<dbReference type="PaxDb" id="722438-MPNE_0797"/>
<keyword evidence="3" id="KW-0547">Nucleotide-binding</keyword>
<dbReference type="SMR" id="A0A0H3DPR7"/>
<gene>
    <name evidence="7" type="ordered locus">MPNE_0797</name>
</gene>
<dbReference type="InterPro" id="IPR017911">
    <property type="entry name" value="MacB-like_ATP-bd"/>
</dbReference>
<dbReference type="RefSeq" id="WP_010875042.1">
    <property type="nucleotide sequence ID" value="NZ_CP010546.1"/>
</dbReference>
<dbReference type="InterPro" id="IPR003593">
    <property type="entry name" value="AAA+_ATPase"/>
</dbReference>
<protein>
    <submittedName>
        <fullName evidence="7">ABC transporter, ATP-binding protein</fullName>
    </submittedName>
</protein>
<sequence>MSLNAKNKRSLDYCLQWPDFCQSKKASKLIVKLNKKHPKRRHYKDPEAKHYDVLFKGVCKAVTNGITNQLICDHIDLKIAPGEFVVILGKSGSGKTSLLSLISALDRPTSGVSFVCGRSTICCNDAQLTSLRNKNVGYIFQQYGLLRDLNVDDNIKLAVPFKKRHNNNLEELLERLELKEHRNKKITKLSGGQQQRVAIARALIKEPRILFGDEPTGAVNVDISKKILQFFVEYNRDKGTTIVLVTHNEKIVELAKRVIKIHDGKIVADYLNQRPKTINEINWV</sequence>
<accession>A0A0H3DPR7</accession>
<dbReference type="PROSITE" id="PS50893">
    <property type="entry name" value="ABC_TRANSPORTER_2"/>
    <property type="match status" value="1"/>
</dbReference>
<dbReference type="SMART" id="SM00382">
    <property type="entry name" value="AAA"/>
    <property type="match status" value="1"/>
</dbReference>
<proteinExistence type="inferred from homology"/>
<dbReference type="InterPro" id="IPR017871">
    <property type="entry name" value="ABC_transporter-like_CS"/>
</dbReference>
<evidence type="ECO:0000256" key="4">
    <source>
        <dbReference type="ARBA" id="ARBA00022840"/>
    </source>
</evidence>
<evidence type="ECO:0000259" key="6">
    <source>
        <dbReference type="PROSITE" id="PS50893"/>
    </source>
</evidence>
<dbReference type="GO" id="GO:0016887">
    <property type="term" value="F:ATP hydrolysis activity"/>
    <property type="evidence" value="ECO:0007669"/>
    <property type="project" value="InterPro"/>
</dbReference>
<dbReference type="CDD" id="cd03255">
    <property type="entry name" value="ABC_MJ0796_LolCDE_FtsE"/>
    <property type="match status" value="1"/>
</dbReference>
<dbReference type="GeneID" id="66608627"/>
<organism evidence="7 8">
    <name type="scientific">Mycoplasmoides pneumoniae (strain ATCC 15531 / DSM 23978 / CIP 103766 / NBRC 14401 / NCTC 10119 / FH)</name>
    <name type="common">Mycoplasma pneumoniae</name>
    <dbReference type="NCBI Taxonomy" id="722438"/>
    <lineage>
        <taxon>Bacteria</taxon>
        <taxon>Bacillati</taxon>
        <taxon>Mycoplasmatota</taxon>
        <taxon>Mycoplasmoidales</taxon>
        <taxon>Mycoplasmoidaceae</taxon>
        <taxon>Mycoplasmoides</taxon>
    </lineage>
</organism>
<dbReference type="PANTHER" id="PTHR42798">
    <property type="entry name" value="LIPOPROTEIN-RELEASING SYSTEM ATP-BINDING PROTEIN LOLD"/>
    <property type="match status" value="1"/>
</dbReference>
<dbReference type="SUPFAM" id="SSF52540">
    <property type="entry name" value="P-loop containing nucleoside triphosphate hydrolases"/>
    <property type="match status" value="1"/>
</dbReference>
<evidence type="ECO:0000313" key="7">
    <source>
        <dbReference type="EMBL" id="ADK87179.1"/>
    </source>
</evidence>
<keyword evidence="2" id="KW-0813">Transport</keyword>
<dbReference type="Proteomes" id="UP000007756">
    <property type="component" value="Chromosome"/>
</dbReference>
<dbReference type="AlphaFoldDB" id="A0A0H3DPR7"/>
<evidence type="ECO:0000256" key="5">
    <source>
        <dbReference type="SAM" id="Coils"/>
    </source>
</evidence>
<evidence type="ECO:0000313" key="8">
    <source>
        <dbReference type="Proteomes" id="UP000007756"/>
    </source>
</evidence>
<keyword evidence="5" id="KW-0175">Coiled coil</keyword>
<dbReference type="KEGG" id="mpj:MPNE_0797"/>
<comment type="similarity">
    <text evidence="1">Belongs to the ABC transporter superfamily.</text>
</comment>
<dbReference type="GO" id="GO:0005524">
    <property type="term" value="F:ATP binding"/>
    <property type="evidence" value="ECO:0007669"/>
    <property type="project" value="UniProtKB-KW"/>
</dbReference>
<evidence type="ECO:0000256" key="3">
    <source>
        <dbReference type="ARBA" id="ARBA00022741"/>
    </source>
</evidence>
<reference evidence="7 8" key="1">
    <citation type="journal article" date="2010" name="Appl. Environ. Microbiol.">
        <title>Targeted chromosomal knockouts in Mycoplasma pneumoniae.</title>
        <authorList>
            <person name="Krishnakumar R."/>
            <person name="Assad-Garcia N."/>
            <person name="Benders G.A."/>
            <person name="Phan Q."/>
            <person name="Montague M.G."/>
            <person name="Glass J.I."/>
        </authorList>
    </citation>
    <scope>NUCLEOTIDE SEQUENCE [LARGE SCALE GENOMIC DNA]</scope>
    <source>
        <strain evidence="8">ATCC 15531 / DSM 22911 / NBRC 14401 / NCTC 10119 / FH</strain>
    </source>
</reference>
<dbReference type="EMBL" id="CP002077">
    <property type="protein sequence ID" value="ADK87179.1"/>
    <property type="molecule type" value="Genomic_DNA"/>
</dbReference>
<dbReference type="PANTHER" id="PTHR42798:SF2">
    <property type="entry name" value="ABC TRANSPORTER ATP-BINDING PROTEIN MG467-RELATED"/>
    <property type="match status" value="1"/>
</dbReference>
<dbReference type="Gene3D" id="3.40.50.300">
    <property type="entry name" value="P-loop containing nucleotide triphosphate hydrolases"/>
    <property type="match status" value="1"/>
</dbReference>
<feature type="coiled-coil region" evidence="5">
    <location>
        <begin position="159"/>
        <end position="189"/>
    </location>
</feature>
<dbReference type="STRING" id="722438.F539_03835"/>
<dbReference type="HOGENOM" id="CLU_000604_1_22_14"/>
<dbReference type="eggNOG" id="COG1136">
    <property type="taxonomic scope" value="Bacteria"/>
</dbReference>
<dbReference type="InterPro" id="IPR027417">
    <property type="entry name" value="P-loop_NTPase"/>
</dbReference>
<evidence type="ECO:0000256" key="2">
    <source>
        <dbReference type="ARBA" id="ARBA00022448"/>
    </source>
</evidence>